<keyword evidence="2" id="KW-1133">Transmembrane helix</keyword>
<feature type="transmembrane region" description="Helical" evidence="2">
    <location>
        <begin position="40"/>
        <end position="64"/>
    </location>
</feature>
<comment type="caution">
    <text evidence="3">The sequence shown here is derived from an EMBL/GenBank/DDBJ whole genome shotgun (WGS) entry which is preliminary data.</text>
</comment>
<feature type="transmembrane region" description="Helical" evidence="2">
    <location>
        <begin position="162"/>
        <end position="184"/>
    </location>
</feature>
<feature type="transmembrane region" description="Helical" evidence="2">
    <location>
        <begin position="132"/>
        <end position="150"/>
    </location>
</feature>
<sequence length="245" mass="25757">MAPTRSEPGRAGPDRARPGRAEWTRAAIARGWPALLTGSLLAAGTVGLVLLPTLASSAPLLLIALRPTVSVLILVGGNVAFLPALLIATVLRTLLDLGYFGLARYNVRSLLLRRVGTSRLVTVLSRHGAQRGLLWFCLINTNVAVDAALGTGSVSMRRFLRFLVPGSMTSSALYLSAGSALGPWTSDLVRWLDNHASLLIIGGIALACAHAAVVMVTRRVRAGRRPAPATSPPVSSPPVSVEDVH</sequence>
<dbReference type="EMBL" id="MAXA01000235">
    <property type="protein sequence ID" value="OHV24349.1"/>
    <property type="molecule type" value="Genomic_DNA"/>
</dbReference>
<accession>A0A1S1PSV3</accession>
<organism evidence="3 4">
    <name type="scientific">Parafrankia soli</name>
    <dbReference type="NCBI Taxonomy" id="2599596"/>
    <lineage>
        <taxon>Bacteria</taxon>
        <taxon>Bacillati</taxon>
        <taxon>Actinomycetota</taxon>
        <taxon>Actinomycetes</taxon>
        <taxon>Frankiales</taxon>
        <taxon>Frankiaceae</taxon>
        <taxon>Parafrankia</taxon>
    </lineage>
</organism>
<dbReference type="OrthoDB" id="3214646at2"/>
<keyword evidence="2" id="KW-0472">Membrane</keyword>
<protein>
    <recommendedName>
        <fullName evidence="5">TVP38/TMEM64 family membrane protein</fullName>
    </recommendedName>
</protein>
<feature type="region of interest" description="Disordered" evidence="1">
    <location>
        <begin position="224"/>
        <end position="245"/>
    </location>
</feature>
<evidence type="ECO:0008006" key="5">
    <source>
        <dbReference type="Google" id="ProtNLM"/>
    </source>
</evidence>
<evidence type="ECO:0000256" key="2">
    <source>
        <dbReference type="SAM" id="Phobius"/>
    </source>
</evidence>
<evidence type="ECO:0000256" key="1">
    <source>
        <dbReference type="SAM" id="MobiDB-lite"/>
    </source>
</evidence>
<dbReference type="RefSeq" id="WP_071065529.1">
    <property type="nucleotide sequence ID" value="NZ_MAXA01000235.1"/>
</dbReference>
<evidence type="ECO:0000313" key="4">
    <source>
        <dbReference type="Proteomes" id="UP000179769"/>
    </source>
</evidence>
<name>A0A1S1PSV3_9ACTN</name>
<gene>
    <name evidence="3" type="ORF">BBK14_05675</name>
</gene>
<dbReference type="AlphaFoldDB" id="A0A1S1PSV3"/>
<proteinExistence type="predicted"/>
<evidence type="ECO:0000313" key="3">
    <source>
        <dbReference type="EMBL" id="OHV24349.1"/>
    </source>
</evidence>
<feature type="transmembrane region" description="Helical" evidence="2">
    <location>
        <begin position="196"/>
        <end position="216"/>
    </location>
</feature>
<keyword evidence="4" id="KW-1185">Reference proteome</keyword>
<dbReference type="Proteomes" id="UP000179769">
    <property type="component" value="Unassembled WGS sequence"/>
</dbReference>
<reference evidence="4" key="1">
    <citation type="submission" date="2016-07" db="EMBL/GenBank/DDBJ databases">
        <title>Frankia sp. NRRL B-16219 Genome sequencing.</title>
        <authorList>
            <person name="Ghodhbane-Gtari F."/>
            <person name="Swanson E."/>
            <person name="Gueddou A."/>
            <person name="Louati M."/>
            <person name="Nouioui I."/>
            <person name="Hezbri K."/>
            <person name="Abebe-Akele F."/>
            <person name="Simpson S."/>
            <person name="Morris K."/>
            <person name="Thomas K."/>
            <person name="Gtari M."/>
            <person name="Tisa L.S."/>
        </authorList>
    </citation>
    <scope>NUCLEOTIDE SEQUENCE [LARGE SCALE GENOMIC DNA]</scope>
    <source>
        <strain evidence="4">NRRL B-16219</strain>
    </source>
</reference>
<feature type="transmembrane region" description="Helical" evidence="2">
    <location>
        <begin position="71"/>
        <end position="95"/>
    </location>
</feature>
<keyword evidence="2" id="KW-0812">Transmembrane</keyword>